<proteinExistence type="predicted"/>
<evidence type="ECO:0000313" key="2">
    <source>
        <dbReference type="Proteomes" id="UP001209755"/>
    </source>
</evidence>
<reference evidence="2" key="1">
    <citation type="submission" date="2023-07" db="EMBL/GenBank/DDBJ databases">
        <title>Genome sequencing of Purple Non-Sulfur Bacteria from various extreme environments.</title>
        <authorList>
            <person name="Mayer M."/>
        </authorList>
    </citation>
    <scope>NUCLEOTIDE SEQUENCE [LARGE SCALE GENOMIC DNA]</scope>
    <source>
        <strain evidence="2">DSM 17935</strain>
    </source>
</reference>
<comment type="caution">
    <text evidence="1">The sequence shown here is derived from an EMBL/GenBank/DDBJ whole genome shotgun (WGS) entry which is preliminary data.</text>
</comment>
<gene>
    <name evidence="1" type="ORF">M2319_000318</name>
</gene>
<sequence>MPPREALAAVPLRPADQVMRLARMGAAFQTRLSFMRQLLRRMSSEHWRFERLRFDVDADGFGASVYAAHGPERSYSLVAFTRDIPPDERTDRVIAKVWDGTFSLFDGIPSDADIARLSENTPRQEAGRFRASELVLARGNKSLRLFEHVVERLSHGEQPDAELLCDVGYLMRTTAVYGSGKFGCADRLKIAERPELAAPFQAEMLTVYLIRWLTIDLVNHVASCRGGEAAVALDADHARYLGIGNSTGLGMVPFLVKYPELIHNWVAARETALARVRAITHASDDEIAGFLGLIARALRQVGEWRVEDDTQIRRIDGLKVDLAALADWCGEGLKAPKPWDAAYLFAEDNFSPEGQEFTVSLLLEERGDLVDDLGPTMSATSGFVLDPTMVLGDLKALIEEHYGWALGIDYDDPTAQERFWYYSEDKLEPRLGERFKEPGAEREMPLSVGRDAARLFAAVAARDAAEPVADFLIAHPEFRHMVRRVQGTAVAPYGEIRDNLLAAGVRPLDVLRFKLAFFGVSKFDPKSDLWTRVNMFQGAPLPLELAAGWDGEWVFPVRPGGPSAIAGEGAS</sequence>
<dbReference type="RefSeq" id="WP_264599677.1">
    <property type="nucleotide sequence ID" value="NZ_JAOQNS010000001.1"/>
</dbReference>
<dbReference type="EMBL" id="JAOQNS010000001">
    <property type="protein sequence ID" value="MCW2306002.1"/>
    <property type="molecule type" value="Genomic_DNA"/>
</dbReference>
<organism evidence="1 2">
    <name type="scientific">Rhodobium gokarnense</name>
    <dbReference type="NCBI Taxonomy" id="364296"/>
    <lineage>
        <taxon>Bacteria</taxon>
        <taxon>Pseudomonadati</taxon>
        <taxon>Pseudomonadota</taxon>
        <taxon>Alphaproteobacteria</taxon>
        <taxon>Hyphomicrobiales</taxon>
        <taxon>Rhodobiaceae</taxon>
        <taxon>Rhodobium</taxon>
    </lineage>
</organism>
<keyword evidence="2" id="KW-1185">Reference proteome</keyword>
<name>A0ABT3H6H9_9HYPH</name>
<protein>
    <submittedName>
        <fullName evidence="1">Uncharacterized protein</fullName>
    </submittedName>
</protein>
<dbReference type="Proteomes" id="UP001209755">
    <property type="component" value="Unassembled WGS sequence"/>
</dbReference>
<accession>A0ABT3H6H9</accession>
<evidence type="ECO:0000313" key="1">
    <source>
        <dbReference type="EMBL" id="MCW2306002.1"/>
    </source>
</evidence>